<dbReference type="RefSeq" id="WP_138162304.1">
    <property type="nucleotide sequence ID" value="NZ_VAUA01000003.1"/>
</dbReference>
<dbReference type="Proteomes" id="UP000305041">
    <property type="component" value="Unassembled WGS sequence"/>
</dbReference>
<comment type="caution">
    <text evidence="2">The sequence shown here is derived from an EMBL/GenBank/DDBJ whole genome shotgun (WGS) entry which is preliminary data.</text>
</comment>
<accession>A0ABY2UXR2</accession>
<feature type="transmembrane region" description="Helical" evidence="1">
    <location>
        <begin position="45"/>
        <end position="67"/>
    </location>
</feature>
<dbReference type="EMBL" id="VAUA01000003">
    <property type="protein sequence ID" value="TLP67088.1"/>
    <property type="molecule type" value="Genomic_DNA"/>
</dbReference>
<evidence type="ECO:0000313" key="3">
    <source>
        <dbReference type="Proteomes" id="UP000305041"/>
    </source>
</evidence>
<evidence type="ECO:0000313" key="2">
    <source>
        <dbReference type="EMBL" id="TLP67088.1"/>
    </source>
</evidence>
<evidence type="ECO:0008006" key="4">
    <source>
        <dbReference type="Google" id="ProtNLM"/>
    </source>
</evidence>
<reference evidence="2 3" key="1">
    <citation type="submission" date="2019-05" db="EMBL/GenBank/DDBJ databases">
        <title>Draft genome sequence of Pelagicola sp. DSW4-44.</title>
        <authorList>
            <person name="Oh J."/>
        </authorList>
    </citation>
    <scope>NUCLEOTIDE SEQUENCE [LARGE SCALE GENOMIC DNA]</scope>
    <source>
        <strain evidence="2 3">DSW4-44</strain>
    </source>
</reference>
<gene>
    <name evidence="2" type="ORF">FEE96_07000</name>
</gene>
<keyword evidence="1" id="KW-0812">Transmembrane</keyword>
<keyword evidence="1" id="KW-1133">Transmembrane helix</keyword>
<sequence length="165" mass="17943">MAEIRKCANCEAPEMMPVSREMQIYHSVYRYKCQSCGEDLEMVPLAGVGIEMTVGALALGFWGMILFHGAGSPGWLALGLLSGASLLYAFLAFSKLVTYWRYPVVASATVAAELTHLPTKHIGDRLMAGLEKLGFLAGLLAPLLFIGVILGIAFLIGYVNFTYFE</sequence>
<evidence type="ECO:0000256" key="1">
    <source>
        <dbReference type="SAM" id="Phobius"/>
    </source>
</evidence>
<proteinExistence type="predicted"/>
<feature type="transmembrane region" description="Helical" evidence="1">
    <location>
        <begin position="74"/>
        <end position="93"/>
    </location>
</feature>
<keyword evidence="1" id="KW-0472">Membrane</keyword>
<organism evidence="2 3">
    <name type="scientific">Parasedimentitalea maritima</name>
    <dbReference type="NCBI Taxonomy" id="2578117"/>
    <lineage>
        <taxon>Bacteria</taxon>
        <taxon>Pseudomonadati</taxon>
        <taxon>Pseudomonadota</taxon>
        <taxon>Alphaproteobacteria</taxon>
        <taxon>Rhodobacterales</taxon>
        <taxon>Paracoccaceae</taxon>
        <taxon>Parasedimentitalea</taxon>
    </lineage>
</organism>
<feature type="transmembrane region" description="Helical" evidence="1">
    <location>
        <begin position="135"/>
        <end position="159"/>
    </location>
</feature>
<name>A0ABY2UXR2_9RHOB</name>
<protein>
    <recommendedName>
        <fullName evidence="4">DUF983 domain-containing protein</fullName>
    </recommendedName>
</protein>
<keyword evidence="3" id="KW-1185">Reference proteome</keyword>